<protein>
    <submittedName>
        <fullName evidence="1">Uncharacterized protein</fullName>
    </submittedName>
</protein>
<evidence type="ECO:0000313" key="1">
    <source>
        <dbReference type="EMBL" id="QBZ65513.1"/>
    </source>
</evidence>
<organism evidence="1 2">
    <name type="scientific">Pyricularia oryzae</name>
    <name type="common">Rice blast fungus</name>
    <name type="synonym">Magnaporthe oryzae</name>
    <dbReference type="NCBI Taxonomy" id="318829"/>
    <lineage>
        <taxon>Eukaryota</taxon>
        <taxon>Fungi</taxon>
        <taxon>Dikarya</taxon>
        <taxon>Ascomycota</taxon>
        <taxon>Pezizomycotina</taxon>
        <taxon>Sordariomycetes</taxon>
        <taxon>Sordariomycetidae</taxon>
        <taxon>Magnaporthales</taxon>
        <taxon>Pyriculariaceae</taxon>
        <taxon>Pyricularia</taxon>
    </lineage>
</organism>
<name>A0A4P7NSY3_PYROR</name>
<gene>
    <name evidence="1" type="ORF">PoMZ_12474</name>
</gene>
<dbReference type="AlphaFoldDB" id="A0A4P7NSY3"/>
<accession>A0A4P7NSY3</accession>
<sequence length="157" mass="17219">MVTLSDKFDSPKLQHHIQQLPTNHRLTGVFNVTSLIDSAIRKLLNLLARLRALISRDPSRRPACACQTSPQPPWLSAVPCPRAGCFVFLRADATEYVVERVLERDSMYVVRPWYGDAGGGGDNPPGVRGKLVVGQGGVVAVSRFPFVVRVDEVAGLR</sequence>
<dbReference type="EMBL" id="CP034210">
    <property type="protein sequence ID" value="QBZ65513.1"/>
    <property type="molecule type" value="Genomic_DNA"/>
</dbReference>
<reference evidence="1 2" key="1">
    <citation type="journal article" date="2019" name="Mol. Biol. Evol.">
        <title>Blast fungal genomes show frequent chromosomal changes, gene gains and losses, and effector gene turnover.</title>
        <authorList>
            <person name="Gomez Luciano L.B."/>
            <person name="Jason Tsai I."/>
            <person name="Chuma I."/>
            <person name="Tosa Y."/>
            <person name="Chen Y.H."/>
            <person name="Li J.Y."/>
            <person name="Li M.Y."/>
            <person name="Jade Lu M.Y."/>
            <person name="Nakayashiki H."/>
            <person name="Li W.H."/>
        </authorList>
    </citation>
    <scope>NUCLEOTIDE SEQUENCE [LARGE SCALE GENOMIC DNA]</scope>
    <source>
        <strain evidence="1">MZ5-1-6</strain>
    </source>
</reference>
<evidence type="ECO:0000313" key="2">
    <source>
        <dbReference type="Proteomes" id="UP000294847"/>
    </source>
</evidence>
<proteinExistence type="predicted"/>
<dbReference type="Proteomes" id="UP000294847">
    <property type="component" value="Chromosome 7"/>
</dbReference>